<keyword evidence="3" id="KW-1185">Reference proteome</keyword>
<accession>A0AAN7Y8V9</accession>
<protein>
    <submittedName>
        <fullName evidence="2">Uncharacterized protein</fullName>
    </submittedName>
</protein>
<dbReference type="GO" id="GO:0016787">
    <property type="term" value="F:hydrolase activity"/>
    <property type="evidence" value="ECO:0007669"/>
    <property type="project" value="UniProtKB-KW"/>
</dbReference>
<dbReference type="InterPro" id="IPR010520">
    <property type="entry name" value="FrsA-like"/>
</dbReference>
<dbReference type="InterPro" id="IPR050261">
    <property type="entry name" value="FrsA_esterase"/>
</dbReference>
<dbReference type="InterPro" id="IPR029058">
    <property type="entry name" value="AB_hydrolase_fold"/>
</dbReference>
<name>A0AAN7Y8V9_9EURO</name>
<dbReference type="Proteomes" id="UP001309876">
    <property type="component" value="Unassembled WGS sequence"/>
</dbReference>
<keyword evidence="1" id="KW-0378">Hydrolase</keyword>
<dbReference type="AlphaFoldDB" id="A0AAN7Y8V9"/>
<evidence type="ECO:0000313" key="2">
    <source>
        <dbReference type="EMBL" id="KAK5081763.1"/>
    </source>
</evidence>
<evidence type="ECO:0000313" key="3">
    <source>
        <dbReference type="Proteomes" id="UP001309876"/>
    </source>
</evidence>
<gene>
    <name evidence="2" type="ORF">LTR05_007900</name>
</gene>
<dbReference type="EMBL" id="JAVRRJ010000009">
    <property type="protein sequence ID" value="KAK5081763.1"/>
    <property type="molecule type" value="Genomic_DNA"/>
</dbReference>
<evidence type="ECO:0000256" key="1">
    <source>
        <dbReference type="ARBA" id="ARBA00022801"/>
    </source>
</evidence>
<dbReference type="SUPFAM" id="SSF53474">
    <property type="entry name" value="alpha/beta-Hydrolases"/>
    <property type="match status" value="1"/>
</dbReference>
<reference evidence="2 3" key="1">
    <citation type="submission" date="2023-08" db="EMBL/GenBank/DDBJ databases">
        <title>Black Yeasts Isolated from many extreme environments.</title>
        <authorList>
            <person name="Coleine C."/>
            <person name="Stajich J.E."/>
            <person name="Selbmann L."/>
        </authorList>
    </citation>
    <scope>NUCLEOTIDE SEQUENCE [LARGE SCALE GENOMIC DNA]</scope>
    <source>
        <strain evidence="2 3">CCFEE 5910</strain>
    </source>
</reference>
<dbReference type="Pfam" id="PF06500">
    <property type="entry name" value="FrsA-like"/>
    <property type="match status" value="1"/>
</dbReference>
<comment type="caution">
    <text evidence="2">The sequence shown here is derived from an EMBL/GenBank/DDBJ whole genome shotgun (WGS) entry which is preliminary data.</text>
</comment>
<dbReference type="PANTHER" id="PTHR22946">
    <property type="entry name" value="DIENELACTONE HYDROLASE DOMAIN-CONTAINING PROTEIN-RELATED"/>
    <property type="match status" value="1"/>
</dbReference>
<dbReference type="Gene3D" id="3.40.50.1820">
    <property type="entry name" value="alpha/beta hydrolase"/>
    <property type="match status" value="1"/>
</dbReference>
<organism evidence="2 3">
    <name type="scientific">Lithohypha guttulata</name>
    <dbReference type="NCBI Taxonomy" id="1690604"/>
    <lineage>
        <taxon>Eukaryota</taxon>
        <taxon>Fungi</taxon>
        <taxon>Dikarya</taxon>
        <taxon>Ascomycota</taxon>
        <taxon>Pezizomycotina</taxon>
        <taxon>Eurotiomycetes</taxon>
        <taxon>Chaetothyriomycetidae</taxon>
        <taxon>Chaetothyriales</taxon>
        <taxon>Trichomeriaceae</taxon>
        <taxon>Lithohypha</taxon>
    </lineage>
</organism>
<dbReference type="PANTHER" id="PTHR22946:SF12">
    <property type="entry name" value="CONIDIAL PIGMENT BIOSYNTHESIS PROTEIN AYG1 (AFU_ORTHOLOGUE AFUA_2G17550)"/>
    <property type="match status" value="1"/>
</dbReference>
<dbReference type="FunFam" id="3.40.50.1820:FF:000145">
    <property type="entry name" value="Pigment biosynthesis protein"/>
    <property type="match status" value="1"/>
</dbReference>
<sequence>MRNDIIDVLTTNLVNSATGSLYAVNASTLVLKLDMTNWILGEKFHETYPHLSGVQALWQTKWRFPCSKSVYPFHHGKYEDFEPIFQKLIEDDVNDAYSDKYTEYFLPTARRLVDEAMSCQSSDRKRAIELYERAACVFRISRFPSVDGDETGFKRQIFNEQVQVYLRGASLWDAPLKQIIVPHTAAAGSDGKEIPVFVRIPNAASASKKCPVVLLMTGLDGHRPDNTGRSDEFLSRGWASVIVEIPGTADCPSDRRDPKSPDRLWTSVLDWIAIQPQFDASRVLVWGLSAGGYYAIRAAHTHHDRLIGSIGQGAGVHLFLSKEWLSRVDYHEYPFTLSHAYVKKYGYKDWDELLEKAQDDFSLVKSGLLDSSCCRLLLVNGTWDGLMPIEDSMLLMNYGRPKEARFYEKMLHMGYPPANGSIYPWMEEVMASKA</sequence>
<proteinExistence type="predicted"/>